<dbReference type="PANTHER" id="PTHR42085">
    <property type="entry name" value="F-BOX DOMAIN-CONTAINING PROTEIN"/>
    <property type="match status" value="1"/>
</dbReference>
<organism evidence="1 2">
    <name type="scientific">Pyricularia grisea</name>
    <name type="common">Crabgrass-specific blast fungus</name>
    <name type="synonym">Magnaporthe grisea</name>
    <dbReference type="NCBI Taxonomy" id="148305"/>
    <lineage>
        <taxon>Eukaryota</taxon>
        <taxon>Fungi</taxon>
        <taxon>Dikarya</taxon>
        <taxon>Ascomycota</taxon>
        <taxon>Pezizomycotina</taxon>
        <taxon>Sordariomycetes</taxon>
        <taxon>Sordariomycetidae</taxon>
        <taxon>Magnaporthales</taxon>
        <taxon>Pyriculariaceae</taxon>
        <taxon>Pyricularia</taxon>
    </lineage>
</organism>
<sequence length="347" mass="39350">MPFPFLALPAEIRVKIYREVLVSPPSILLEPNWEILTPRHGDMSPDQIFNIYEPDLLRLNRSISGQMATTPILPVVGCQISRDWCPGILRVNKMVHSESARVLYRDNTFCVDEYYPHRQDFEEYAYPLFRPKTEASYLSIGVVPVLYGFLRGIGQSNAQHISSLSIPVPLLPLQLPPALVRVAPPDMGRSLARMVESRNTYRTFVHPLGHQEKQHIRILSSLAPNLEWLEMTVCDMFSAFYDDAGHLDELSATLALLPKLKEVSCLVYKQAGDESHALTVEAFGKRGWATEFGCVLCRCGLHSPTGKYVLPEDSDIVGCLDFCYYASDKTTKRKKRRAAYSWGKWSR</sequence>
<reference evidence="2" key="1">
    <citation type="journal article" date="2019" name="Mol. Biol. Evol.">
        <title>Blast fungal genomes show frequent chromosomal changes, gene gains and losses, and effector gene turnover.</title>
        <authorList>
            <person name="Gomez Luciano L.B."/>
            <person name="Jason Tsai I."/>
            <person name="Chuma I."/>
            <person name="Tosa Y."/>
            <person name="Chen Y.H."/>
            <person name="Li J.Y."/>
            <person name="Li M.Y."/>
            <person name="Jade Lu M.Y."/>
            <person name="Nakayashiki H."/>
            <person name="Li W.H."/>
        </authorList>
    </citation>
    <scope>NUCLEOTIDE SEQUENCE</scope>
    <source>
        <strain evidence="2">NI907</strain>
    </source>
</reference>
<reference evidence="2" key="2">
    <citation type="submission" date="2019-10" db="EMBL/GenBank/DDBJ databases">
        <authorList>
            <consortium name="NCBI Genome Project"/>
        </authorList>
    </citation>
    <scope>NUCLEOTIDE SEQUENCE</scope>
    <source>
        <strain evidence="2">NI907</strain>
    </source>
</reference>
<dbReference type="Proteomes" id="UP000515153">
    <property type="component" value="Unplaced"/>
</dbReference>
<proteinExistence type="predicted"/>
<evidence type="ECO:0000313" key="2">
    <source>
        <dbReference type="RefSeq" id="XP_030987521.1"/>
    </source>
</evidence>
<evidence type="ECO:0000313" key="1">
    <source>
        <dbReference type="Proteomes" id="UP000515153"/>
    </source>
</evidence>
<dbReference type="GeneID" id="41955526"/>
<dbReference type="PANTHER" id="PTHR42085:SF2">
    <property type="entry name" value="F-BOX DOMAIN-CONTAINING PROTEIN"/>
    <property type="match status" value="1"/>
</dbReference>
<reference evidence="2" key="3">
    <citation type="submission" date="2025-08" db="UniProtKB">
        <authorList>
            <consortium name="RefSeq"/>
        </authorList>
    </citation>
    <scope>IDENTIFICATION</scope>
    <source>
        <strain evidence="2">NI907</strain>
    </source>
</reference>
<dbReference type="AlphaFoldDB" id="A0A6P8BK85"/>
<protein>
    <recommendedName>
        <fullName evidence="3">F-box domain-containing protein</fullName>
    </recommendedName>
</protein>
<keyword evidence="1" id="KW-1185">Reference proteome</keyword>
<dbReference type="InterPro" id="IPR038883">
    <property type="entry name" value="AN11006-like"/>
</dbReference>
<dbReference type="KEGG" id="pgri:PgNI_00533"/>
<dbReference type="RefSeq" id="XP_030987521.1">
    <property type="nucleotide sequence ID" value="XM_031120612.1"/>
</dbReference>
<evidence type="ECO:0008006" key="3">
    <source>
        <dbReference type="Google" id="ProtNLM"/>
    </source>
</evidence>
<accession>A0A6P8BK85</accession>
<name>A0A6P8BK85_PYRGI</name>
<gene>
    <name evidence="2" type="ORF">PgNI_00533</name>
</gene>